<evidence type="ECO:0000256" key="1">
    <source>
        <dbReference type="SAM" id="SignalP"/>
    </source>
</evidence>
<dbReference type="AlphaFoldDB" id="A0A0B5EUA0"/>
<dbReference type="Proteomes" id="UP000031523">
    <property type="component" value="Chromosome"/>
</dbReference>
<evidence type="ECO:0000313" key="3">
    <source>
        <dbReference type="Proteomes" id="UP000031523"/>
    </source>
</evidence>
<proteinExistence type="predicted"/>
<evidence type="ECO:0008006" key="4">
    <source>
        <dbReference type="Google" id="ProtNLM"/>
    </source>
</evidence>
<feature type="chain" id="PRO_5002101394" description="Secreted protein" evidence="1">
    <location>
        <begin position="32"/>
        <end position="180"/>
    </location>
</feature>
<sequence>MRKFKRSTSAAVLVATLAGTAALATAAPASAASYHCKTSSYTVDDPSYTGPDSDNWDFDVQLCVKRSGGYIYTTAKVTWDGPYAANQHSSLTFNKARFHLQTKRSTAGKDPVVKYANYTYLEHALEHSSGNGNGSYETGTLKTKASGQYQYLADGYIELDWSGDGAGYRKPLLFSASPRV</sequence>
<dbReference type="KEGG" id="sals:SLNWT_1316"/>
<dbReference type="EMBL" id="CP010519">
    <property type="protein sequence ID" value="AJE81692.1"/>
    <property type="molecule type" value="Genomic_DNA"/>
</dbReference>
<organism evidence="2 3">
    <name type="scientific">Streptomyces albus (strain ATCC 21838 / DSM 41398 / FERM P-419 / JCM 4703 / NBRC 107858)</name>
    <dbReference type="NCBI Taxonomy" id="1081613"/>
    <lineage>
        <taxon>Bacteria</taxon>
        <taxon>Bacillati</taxon>
        <taxon>Actinomycetota</taxon>
        <taxon>Actinomycetes</taxon>
        <taxon>Kitasatosporales</taxon>
        <taxon>Streptomycetaceae</taxon>
        <taxon>Streptomyces</taxon>
    </lineage>
</organism>
<protein>
    <recommendedName>
        <fullName evidence="4">Secreted protein</fullName>
    </recommendedName>
</protein>
<gene>
    <name evidence="2" type="ORF">SLNWT_1316</name>
</gene>
<keyword evidence="1" id="KW-0732">Signal</keyword>
<name>A0A0B5EUA0_STRA4</name>
<evidence type="ECO:0000313" key="2">
    <source>
        <dbReference type="EMBL" id="AJE81692.1"/>
    </source>
</evidence>
<feature type="signal peptide" evidence="1">
    <location>
        <begin position="1"/>
        <end position="31"/>
    </location>
</feature>
<keyword evidence="3" id="KW-1185">Reference proteome</keyword>
<reference evidence="2 3" key="1">
    <citation type="submission" date="2015-01" db="EMBL/GenBank/DDBJ databases">
        <title>Enhanced salinomycin production by adjusting the supply of polyketide extender units in Streptomyce albus DSM 41398.</title>
        <authorList>
            <person name="Lu C."/>
        </authorList>
    </citation>
    <scope>NUCLEOTIDE SEQUENCE [LARGE SCALE GENOMIC DNA]</scope>
    <source>
        <strain evidence="3">ATCC 21838 / DSM 41398 / FERM P-419 / JCM 4703 / NBRC 107858</strain>
    </source>
</reference>
<accession>A0A0B5EUA0</accession>